<sequence>MEVWKYKTKLAEWKFHRKVKRADVFTALREHKNPIGSSTLLVLRRPFNREGIVKYAARNGISLTADLFQEQQQESCRLFGSSPSYSFDGNSISVISKRFFHDVVGLVQGSFESNTWRFNGNNAIIISTSKQVAERKFLHDFLAGIDIGCSVAQKGGTNLAFQHWNRAFNLVPFLITGRYHDHLPNILQKINDLNRNGYNEVARSLQNHIARMSQEYMRQGCKTARLYKSFESLNLDQMEEIEERLMKAFRKLFEFYLGQTCYNSFVMMMNAARRRLTRCSWISLDECLPKLEDLDRRFGPADPRALEVIRSRLSLCFLRKEYRQMAEEAPILIDRAKKIHNDSWQQSYFLTKGYYRLGSAQHELGEYSNVKGNLSKAAFWEKEFRKADNNATDIFEPERRHIEEQLISIQDLMLVAEGNVIDHQAE</sequence>
<protein>
    <submittedName>
        <fullName evidence="1">Uncharacterized protein</fullName>
    </submittedName>
</protein>
<dbReference type="EMBL" id="CAJPDQ010000004">
    <property type="protein sequence ID" value="CAF9908460.1"/>
    <property type="molecule type" value="Genomic_DNA"/>
</dbReference>
<dbReference type="Proteomes" id="UP000664169">
    <property type="component" value="Unassembled WGS sequence"/>
</dbReference>
<proteinExistence type="predicted"/>
<evidence type="ECO:0000313" key="1">
    <source>
        <dbReference type="EMBL" id="CAF9908460.1"/>
    </source>
</evidence>
<organism evidence="1 2">
    <name type="scientific">Gomphillus americanus</name>
    <dbReference type="NCBI Taxonomy" id="1940652"/>
    <lineage>
        <taxon>Eukaryota</taxon>
        <taxon>Fungi</taxon>
        <taxon>Dikarya</taxon>
        <taxon>Ascomycota</taxon>
        <taxon>Pezizomycotina</taxon>
        <taxon>Lecanoromycetes</taxon>
        <taxon>OSLEUM clade</taxon>
        <taxon>Ostropomycetidae</taxon>
        <taxon>Ostropales</taxon>
        <taxon>Graphidaceae</taxon>
        <taxon>Gomphilloideae</taxon>
        <taxon>Gomphillus</taxon>
    </lineage>
</organism>
<evidence type="ECO:0000313" key="2">
    <source>
        <dbReference type="Proteomes" id="UP000664169"/>
    </source>
</evidence>
<dbReference type="OrthoDB" id="5986190at2759"/>
<name>A0A8H3EMT7_9LECA</name>
<comment type="caution">
    <text evidence="1">The sequence shown here is derived from an EMBL/GenBank/DDBJ whole genome shotgun (WGS) entry which is preliminary data.</text>
</comment>
<dbReference type="AlphaFoldDB" id="A0A8H3EMT7"/>
<keyword evidence="2" id="KW-1185">Reference proteome</keyword>
<reference evidence="1" key="1">
    <citation type="submission" date="2021-03" db="EMBL/GenBank/DDBJ databases">
        <authorList>
            <person name="Tagirdzhanova G."/>
        </authorList>
    </citation>
    <scope>NUCLEOTIDE SEQUENCE</scope>
</reference>
<gene>
    <name evidence="1" type="ORF">GOMPHAMPRED_006169</name>
</gene>
<accession>A0A8H3EMT7</accession>